<feature type="domain" description="DUF7919" evidence="1">
    <location>
        <begin position="3"/>
        <end position="131"/>
    </location>
</feature>
<proteinExistence type="predicted"/>
<evidence type="ECO:0000313" key="3">
    <source>
        <dbReference type="Proteomes" id="UP000734511"/>
    </source>
</evidence>
<protein>
    <recommendedName>
        <fullName evidence="1">DUF7919 domain-containing protein</fullName>
    </recommendedName>
</protein>
<dbReference type="RefSeq" id="WP_167985692.1">
    <property type="nucleotide sequence ID" value="NZ_JAATEJ010000024.1"/>
</dbReference>
<sequence length="141" mass="15235">MAIYSDLSAYVYAEETVPSGVRALNVGWLGEGADFPQGEVPEGFLDAFLSLARDHPSARMRGWHACTLPHGEDALPYPFRAQAGDTGIALGSAEVRVLSASGDVLIAPDLAYHYVKDHRYLPPGEFVEGVMARRYAIEAPS</sequence>
<evidence type="ECO:0000313" key="2">
    <source>
        <dbReference type="EMBL" id="NJP46846.1"/>
    </source>
</evidence>
<dbReference type="InterPro" id="IPR057679">
    <property type="entry name" value="DUF7919"/>
</dbReference>
<evidence type="ECO:0000259" key="1">
    <source>
        <dbReference type="Pfam" id="PF25535"/>
    </source>
</evidence>
<keyword evidence="3" id="KW-1185">Reference proteome</keyword>
<dbReference type="Pfam" id="PF25535">
    <property type="entry name" value="DUF7919"/>
    <property type="match status" value="1"/>
</dbReference>
<organism evidence="2 3">
    <name type="scientific">Actinacidiphila epipremni</name>
    <dbReference type="NCBI Taxonomy" id="2053013"/>
    <lineage>
        <taxon>Bacteria</taxon>
        <taxon>Bacillati</taxon>
        <taxon>Actinomycetota</taxon>
        <taxon>Actinomycetes</taxon>
        <taxon>Kitasatosporales</taxon>
        <taxon>Streptomycetaceae</taxon>
        <taxon>Actinacidiphila</taxon>
    </lineage>
</organism>
<comment type="caution">
    <text evidence="2">The sequence shown here is derived from an EMBL/GenBank/DDBJ whole genome shotgun (WGS) entry which is preliminary data.</text>
</comment>
<gene>
    <name evidence="2" type="ORF">HCN08_26070</name>
</gene>
<name>A0ABX0ZZ54_9ACTN</name>
<dbReference type="EMBL" id="JAATEJ010000024">
    <property type="protein sequence ID" value="NJP46846.1"/>
    <property type="molecule type" value="Genomic_DNA"/>
</dbReference>
<dbReference type="Proteomes" id="UP000734511">
    <property type="component" value="Unassembled WGS sequence"/>
</dbReference>
<accession>A0ABX0ZZ54</accession>
<reference evidence="2 3" key="1">
    <citation type="submission" date="2020-03" db="EMBL/GenBank/DDBJ databases">
        <title>WGS of actinomycetes isolated from Thailand.</title>
        <authorList>
            <person name="Thawai C."/>
        </authorList>
    </citation>
    <scope>NUCLEOTIDE SEQUENCE [LARGE SCALE GENOMIC DNA]</scope>
    <source>
        <strain evidence="2 3">PRB2-1</strain>
    </source>
</reference>